<dbReference type="Proteomes" id="UP001055712">
    <property type="component" value="Unassembled WGS sequence"/>
</dbReference>
<dbReference type="Pfam" id="PF04502">
    <property type="entry name" value="Saf4_Yju2"/>
    <property type="match status" value="1"/>
</dbReference>
<reference evidence="1" key="2">
    <citation type="submission" date="2020-11" db="EMBL/GenBank/DDBJ databases">
        <authorList>
            <person name="Cecchin M."/>
            <person name="Marcolungo L."/>
            <person name="Rossato M."/>
            <person name="Girolomoni L."/>
            <person name="Cosentino E."/>
            <person name="Cuine S."/>
            <person name="Li-Beisson Y."/>
            <person name="Delledonne M."/>
            <person name="Ballottari M."/>
        </authorList>
    </citation>
    <scope>NUCLEOTIDE SEQUENCE</scope>
    <source>
        <strain evidence="1">211/11P</strain>
        <tissue evidence="1">Whole cell</tissue>
    </source>
</reference>
<keyword evidence="2" id="KW-1185">Reference proteome</keyword>
<evidence type="ECO:0000313" key="2">
    <source>
        <dbReference type="Proteomes" id="UP001055712"/>
    </source>
</evidence>
<accession>A0A9D4TL35</accession>
<dbReference type="InterPro" id="IPR007590">
    <property type="entry name" value="Saf4/Yju2"/>
</dbReference>
<gene>
    <name evidence="1" type="ORF">D9Q98_007351</name>
</gene>
<dbReference type="AlphaFoldDB" id="A0A9D4TL35"/>
<comment type="caution">
    <text evidence="1">The sequence shown here is derived from an EMBL/GenBank/DDBJ whole genome shotgun (WGS) entry which is preliminary data.</text>
</comment>
<evidence type="ECO:0000313" key="1">
    <source>
        <dbReference type="EMBL" id="KAI3428528.1"/>
    </source>
</evidence>
<sequence length="217" mass="24411">MSLLSIRSHSGSFWLALLQALEDRTLDSRREMDVPSALDEMRSLKTRHEQVDTEAALAALKRSSQQEQLDLEEQDEAAVSSTDMLHRVLPSSRERCCFTIWLSEGLRRRAGASVAAEEQAAARAELQRALSRTRPLDGEEAWRLILHPHIRHHAAKLRHCAEWEQSVRESHPQGPQLQVALDTFTAEVAVVARALAPLLPALAAGLPPEHMPRRSWF</sequence>
<dbReference type="GO" id="GO:0000398">
    <property type="term" value="P:mRNA splicing, via spliceosome"/>
    <property type="evidence" value="ECO:0007669"/>
    <property type="project" value="InterPro"/>
</dbReference>
<protein>
    <submittedName>
        <fullName evidence="1">Uncharacterized protein</fullName>
    </submittedName>
</protein>
<reference evidence="1" key="1">
    <citation type="journal article" date="2019" name="Plant J.">
        <title>Chlorella vulgaris genome assembly and annotation reveals the molecular basis for metabolic acclimation to high light conditions.</title>
        <authorList>
            <person name="Cecchin M."/>
            <person name="Marcolungo L."/>
            <person name="Rossato M."/>
            <person name="Girolomoni L."/>
            <person name="Cosentino E."/>
            <person name="Cuine S."/>
            <person name="Li-Beisson Y."/>
            <person name="Delledonne M."/>
            <person name="Ballottari M."/>
        </authorList>
    </citation>
    <scope>NUCLEOTIDE SEQUENCE</scope>
    <source>
        <strain evidence="1">211/11P</strain>
    </source>
</reference>
<dbReference type="EMBL" id="SIDB01000009">
    <property type="protein sequence ID" value="KAI3428528.1"/>
    <property type="molecule type" value="Genomic_DNA"/>
</dbReference>
<organism evidence="1 2">
    <name type="scientific">Chlorella vulgaris</name>
    <name type="common">Green alga</name>
    <dbReference type="NCBI Taxonomy" id="3077"/>
    <lineage>
        <taxon>Eukaryota</taxon>
        <taxon>Viridiplantae</taxon>
        <taxon>Chlorophyta</taxon>
        <taxon>core chlorophytes</taxon>
        <taxon>Trebouxiophyceae</taxon>
        <taxon>Chlorellales</taxon>
        <taxon>Chlorellaceae</taxon>
        <taxon>Chlorella clade</taxon>
        <taxon>Chlorella</taxon>
    </lineage>
</organism>
<dbReference type="OrthoDB" id="674963at2759"/>
<proteinExistence type="predicted"/>
<name>A0A9D4TL35_CHLVU</name>